<dbReference type="Proteomes" id="UP000221165">
    <property type="component" value="Unassembled WGS sequence"/>
</dbReference>
<dbReference type="InterPro" id="IPR005334">
    <property type="entry name" value="Tctex-1-like"/>
</dbReference>
<accession>A0A2C6KQ40</accession>
<dbReference type="OrthoDB" id="10059120at2759"/>
<evidence type="ECO:0000313" key="1">
    <source>
        <dbReference type="EMBL" id="PHJ26111.1"/>
    </source>
</evidence>
<dbReference type="GeneID" id="94423474"/>
<proteinExistence type="predicted"/>
<keyword evidence="2" id="KW-1185">Reference proteome</keyword>
<gene>
    <name evidence="1" type="ORF">CSUI_000028</name>
</gene>
<sequence>MLSCGVRCAPMIGGGSVLREGRHSAKDPRNLGPADYHQTGGTSACTGFGDRAEAVFFQETASRPRSQLPAFLDRTGLSTLRCRTGGLSHAAPVCRMRKTRYAEKSRLLLIASCLQQSDFVAEQIQEIARHAITQCLSSVVYKQEKVSSWCAQISDSCLKELAKLNKAFKYIGMSPSLALSCKKPAQDSTRPQALAGTRKQTVSAACRYQQTAWTVLSLSTRFKFEQGDKH</sequence>
<dbReference type="CDD" id="cd21455">
    <property type="entry name" value="DLC-like_DYNLT1_DYNLT3"/>
    <property type="match status" value="1"/>
</dbReference>
<organism evidence="1 2">
    <name type="scientific">Cystoisospora suis</name>
    <dbReference type="NCBI Taxonomy" id="483139"/>
    <lineage>
        <taxon>Eukaryota</taxon>
        <taxon>Sar</taxon>
        <taxon>Alveolata</taxon>
        <taxon>Apicomplexa</taxon>
        <taxon>Conoidasida</taxon>
        <taxon>Coccidia</taxon>
        <taxon>Eucoccidiorida</taxon>
        <taxon>Eimeriorina</taxon>
        <taxon>Sarcocystidae</taxon>
        <taxon>Cystoisospora</taxon>
    </lineage>
</organism>
<dbReference type="InterPro" id="IPR038586">
    <property type="entry name" value="Tctex-1-like_sf"/>
</dbReference>
<dbReference type="AlphaFoldDB" id="A0A2C6KQ40"/>
<reference evidence="1 2" key="1">
    <citation type="journal article" date="2017" name="Int. J. Parasitol.">
        <title>The genome of the protozoan parasite Cystoisospora suis and a reverse vaccinology approach to identify vaccine candidates.</title>
        <authorList>
            <person name="Palmieri N."/>
            <person name="Shrestha A."/>
            <person name="Ruttkowski B."/>
            <person name="Beck T."/>
            <person name="Vogl C."/>
            <person name="Tomley F."/>
            <person name="Blake D.P."/>
            <person name="Joachim A."/>
        </authorList>
    </citation>
    <scope>NUCLEOTIDE SEQUENCE [LARGE SCALE GENOMIC DNA]</scope>
    <source>
        <strain evidence="1 2">Wien I</strain>
    </source>
</reference>
<name>A0A2C6KQ40_9APIC</name>
<protein>
    <submittedName>
        <fullName evidence="1">Dynein light</fullName>
    </submittedName>
</protein>
<dbReference type="EMBL" id="MIGC01000018">
    <property type="protein sequence ID" value="PHJ26111.1"/>
    <property type="molecule type" value="Genomic_DNA"/>
</dbReference>
<evidence type="ECO:0000313" key="2">
    <source>
        <dbReference type="Proteomes" id="UP000221165"/>
    </source>
</evidence>
<dbReference type="Gene3D" id="3.30.1140.40">
    <property type="entry name" value="Tctex-1"/>
    <property type="match status" value="1"/>
</dbReference>
<dbReference type="RefSeq" id="XP_067927756.1">
    <property type="nucleotide sequence ID" value="XM_068060263.1"/>
</dbReference>
<dbReference type="VEuPathDB" id="ToxoDB:CSUI_000028"/>
<dbReference type="Pfam" id="PF03645">
    <property type="entry name" value="Tctex-1"/>
    <property type="match status" value="1"/>
</dbReference>
<comment type="caution">
    <text evidence="1">The sequence shown here is derived from an EMBL/GenBank/DDBJ whole genome shotgun (WGS) entry which is preliminary data.</text>
</comment>